<evidence type="ECO:0000256" key="3">
    <source>
        <dbReference type="ARBA" id="ARBA00023002"/>
    </source>
</evidence>
<evidence type="ECO:0000313" key="7">
    <source>
        <dbReference type="Proteomes" id="UP000237749"/>
    </source>
</evidence>
<dbReference type="Pfam" id="PF12831">
    <property type="entry name" value="FAD_oxidored"/>
    <property type="match status" value="1"/>
</dbReference>
<dbReference type="SUPFAM" id="SSF51905">
    <property type="entry name" value="FAD/NAD(P)-binding domain"/>
    <property type="match status" value="1"/>
</dbReference>
<dbReference type="OrthoDB" id="9777740at2"/>
<evidence type="ECO:0000256" key="5">
    <source>
        <dbReference type="ARBA" id="ARBA00023014"/>
    </source>
</evidence>
<organism evidence="6 7">
    <name type="scientific">Lacrimispora xylanisolvens</name>
    <dbReference type="NCBI Taxonomy" id="384636"/>
    <lineage>
        <taxon>Bacteria</taxon>
        <taxon>Bacillati</taxon>
        <taxon>Bacillota</taxon>
        <taxon>Clostridia</taxon>
        <taxon>Lachnospirales</taxon>
        <taxon>Lachnospiraceae</taxon>
        <taxon>Lacrimispora</taxon>
    </lineage>
</organism>
<dbReference type="PANTHER" id="PTHR43498">
    <property type="entry name" value="FERREDOXIN:COB-COM HETERODISULFIDE REDUCTASE SUBUNIT A"/>
    <property type="match status" value="1"/>
</dbReference>
<dbReference type="InterPro" id="IPR039650">
    <property type="entry name" value="HdrA-like"/>
</dbReference>
<dbReference type="GO" id="GO:0046872">
    <property type="term" value="F:metal ion binding"/>
    <property type="evidence" value="ECO:0007669"/>
    <property type="project" value="UniProtKB-KW"/>
</dbReference>
<keyword evidence="3" id="KW-0560">Oxidoreductase</keyword>
<dbReference type="Proteomes" id="UP000237749">
    <property type="component" value="Unassembled WGS sequence"/>
</dbReference>
<accession>A0A2S6HVX7</accession>
<evidence type="ECO:0000256" key="1">
    <source>
        <dbReference type="ARBA" id="ARBA00022485"/>
    </source>
</evidence>
<dbReference type="PRINTS" id="PR00368">
    <property type="entry name" value="FADPNR"/>
</dbReference>
<dbReference type="AlphaFoldDB" id="A0A2S6HVX7"/>
<dbReference type="PANTHER" id="PTHR43498:SF1">
    <property type="entry name" value="COB--COM HETERODISULFIDE REDUCTASE IRON-SULFUR SUBUNIT A"/>
    <property type="match status" value="1"/>
</dbReference>
<keyword evidence="4" id="KW-0408">Iron</keyword>
<evidence type="ECO:0000256" key="4">
    <source>
        <dbReference type="ARBA" id="ARBA00023004"/>
    </source>
</evidence>
<dbReference type="PRINTS" id="PR00469">
    <property type="entry name" value="PNDRDTASEII"/>
</dbReference>
<dbReference type="EMBL" id="PTJA01000003">
    <property type="protein sequence ID" value="PPK82057.1"/>
    <property type="molecule type" value="Genomic_DNA"/>
</dbReference>
<evidence type="ECO:0000313" key="6">
    <source>
        <dbReference type="EMBL" id="PPK82057.1"/>
    </source>
</evidence>
<name>A0A2S6HVX7_9FIRM</name>
<dbReference type="Gene3D" id="3.50.50.60">
    <property type="entry name" value="FAD/NAD(P)-binding domain"/>
    <property type="match status" value="1"/>
</dbReference>
<dbReference type="GO" id="GO:0016491">
    <property type="term" value="F:oxidoreductase activity"/>
    <property type="evidence" value="ECO:0007669"/>
    <property type="project" value="UniProtKB-KW"/>
</dbReference>
<comment type="caution">
    <text evidence="6">The sequence shown here is derived from an EMBL/GenBank/DDBJ whole genome shotgun (WGS) entry which is preliminary data.</text>
</comment>
<dbReference type="RefSeq" id="WP_104436109.1">
    <property type="nucleotide sequence ID" value="NZ_PTJA01000003.1"/>
</dbReference>
<dbReference type="GO" id="GO:0051539">
    <property type="term" value="F:4 iron, 4 sulfur cluster binding"/>
    <property type="evidence" value="ECO:0007669"/>
    <property type="project" value="UniProtKB-KW"/>
</dbReference>
<keyword evidence="2" id="KW-0479">Metal-binding</keyword>
<dbReference type="InterPro" id="IPR036188">
    <property type="entry name" value="FAD/NAD-bd_sf"/>
</dbReference>
<keyword evidence="7" id="KW-1185">Reference proteome</keyword>
<protein>
    <submittedName>
        <fullName evidence="6">FAD dependent oxidoreductase</fullName>
    </submittedName>
</protein>
<keyword evidence="5" id="KW-0411">Iron-sulfur</keyword>
<gene>
    <name evidence="6" type="ORF">BXY41_103270</name>
</gene>
<reference evidence="6 7" key="1">
    <citation type="submission" date="2018-02" db="EMBL/GenBank/DDBJ databases">
        <title>Genomic Encyclopedia of Archaeal and Bacterial Type Strains, Phase II (KMG-II): from individual species to whole genera.</title>
        <authorList>
            <person name="Goeker M."/>
        </authorList>
    </citation>
    <scope>NUCLEOTIDE SEQUENCE [LARGE SCALE GENOMIC DNA]</scope>
    <source>
        <strain evidence="6 7">DSM 3808</strain>
    </source>
</reference>
<evidence type="ECO:0000256" key="2">
    <source>
        <dbReference type="ARBA" id="ARBA00022723"/>
    </source>
</evidence>
<proteinExistence type="predicted"/>
<sequence>MKDQYDVIVAGGGPSGVAAAVAASRNGCNTLIIEQEAYFGGMATIAGVPAFGPFTNGEQDLIGGIGREILEALKKDGYKSPFYDRKPDRIEGIDWYSIDPEHLKRVMDDLVLESGCDVLFHTTVAEVRYKDGKIEAVRVCNKGGFKWIEADYFIDCTGDGDLAAMAGALWDYGDEDGRVQSGTLCFRVANIDVNRFMDYVDKEGENGNLSVASEKAKKDGRFPLNETKVGGMALQADGIAGLNFGHVYDLKPLDPWNKSQAEMEARRNLPELITFLREYVPGMEKCVLASSGPGLGIRESRRIKGGYTLTKEDYLNRADFPDAIAYYSYPIDIHAALPEKSGKNEKLYQTSKYENGECYGIPYRCLIPQGLKNLAVAGRIISADRIMMSSIRIMSACFATGQAAGTAAALGIKAGGIDLLDIDTDILRKWLREQKFPGEEGLTY</sequence>
<keyword evidence="1" id="KW-0004">4Fe-4S</keyword>